<dbReference type="InterPro" id="IPR007197">
    <property type="entry name" value="rSAM"/>
</dbReference>
<evidence type="ECO:0000256" key="10">
    <source>
        <dbReference type="ARBA" id="ARBA00023004"/>
    </source>
</evidence>
<dbReference type="PANTHER" id="PTHR22960">
    <property type="entry name" value="MOLYBDOPTERIN COFACTOR SYNTHESIS PROTEIN A"/>
    <property type="match status" value="1"/>
</dbReference>
<dbReference type="SFLD" id="SFLDS00029">
    <property type="entry name" value="Radical_SAM"/>
    <property type="match status" value="1"/>
</dbReference>
<dbReference type="InterPro" id="IPR050105">
    <property type="entry name" value="MoCo_biosynth_MoaA/MoaC"/>
</dbReference>
<evidence type="ECO:0000256" key="6">
    <source>
        <dbReference type="ARBA" id="ARBA00022485"/>
    </source>
</evidence>
<dbReference type="GO" id="GO:0005525">
    <property type="term" value="F:GTP binding"/>
    <property type="evidence" value="ECO:0007669"/>
    <property type="project" value="UniProtKB-KW"/>
</dbReference>
<dbReference type="GO" id="GO:0051539">
    <property type="term" value="F:4 iron, 4 sulfur cluster binding"/>
    <property type="evidence" value="ECO:0007669"/>
    <property type="project" value="UniProtKB-KW"/>
</dbReference>
<keyword evidence="13" id="KW-0501">Molybdenum cofactor biosynthesis</keyword>
<dbReference type="UniPathway" id="UPA00344"/>
<keyword evidence="6" id="KW-0004">4Fe-4S</keyword>
<dbReference type="PANTHER" id="PTHR22960:SF0">
    <property type="entry name" value="MOLYBDENUM COFACTOR BIOSYNTHESIS PROTEIN 1"/>
    <property type="match status" value="1"/>
</dbReference>
<dbReference type="InterPro" id="IPR013785">
    <property type="entry name" value="Aldolase_TIM"/>
</dbReference>
<feature type="region of interest" description="Disordered" evidence="16">
    <location>
        <begin position="443"/>
        <end position="470"/>
    </location>
</feature>
<keyword evidence="9" id="KW-0547">Nucleotide-binding</keyword>
<evidence type="ECO:0000256" key="12">
    <source>
        <dbReference type="ARBA" id="ARBA00023134"/>
    </source>
</evidence>
<feature type="domain" description="Radical SAM core" evidence="17">
    <location>
        <begin position="77"/>
        <end position="306"/>
    </location>
</feature>
<evidence type="ECO:0000313" key="19">
    <source>
        <dbReference type="Proteomes" id="UP000218811"/>
    </source>
</evidence>
<dbReference type="InterPro" id="IPR010505">
    <property type="entry name" value="MoaA_twitch"/>
</dbReference>
<evidence type="ECO:0000256" key="3">
    <source>
        <dbReference type="ARBA" id="ARBA00008484"/>
    </source>
</evidence>
<protein>
    <recommendedName>
        <fullName evidence="5">GTP 3',8-cyclase</fullName>
        <ecNumber evidence="5">4.1.99.22</ecNumber>
    </recommendedName>
</protein>
<dbReference type="OrthoDB" id="429626at2759"/>
<dbReference type="InterPro" id="IPR002820">
    <property type="entry name" value="Mopterin_CF_biosynth-C_dom"/>
</dbReference>
<dbReference type="GO" id="GO:0061798">
    <property type="term" value="F:GTP 3',8'-cyclase activity"/>
    <property type="evidence" value="ECO:0007669"/>
    <property type="project" value="UniProtKB-EC"/>
</dbReference>
<evidence type="ECO:0000256" key="2">
    <source>
        <dbReference type="ARBA" id="ARBA00005046"/>
    </source>
</evidence>
<keyword evidence="12" id="KW-0342">GTP-binding</keyword>
<proteinExistence type="inferred from homology"/>
<evidence type="ECO:0000256" key="7">
    <source>
        <dbReference type="ARBA" id="ARBA00022691"/>
    </source>
</evidence>
<dbReference type="HAMAP" id="MF_01225_B">
    <property type="entry name" value="MoaA_B"/>
    <property type="match status" value="1"/>
</dbReference>
<dbReference type="InterPro" id="IPR006638">
    <property type="entry name" value="Elp3/MiaA/NifB-like_rSAM"/>
</dbReference>
<keyword evidence="11" id="KW-0411">Iron-sulfur</keyword>
<comment type="catalytic activity">
    <reaction evidence="15">
        <text>GTP + AH2 + S-adenosyl-L-methionine = (8S)-3',8-cyclo-7,8-dihydroguanosine 5'-triphosphate + 5'-deoxyadenosine + L-methionine + A + H(+)</text>
        <dbReference type="Rhea" id="RHEA:49576"/>
        <dbReference type="ChEBI" id="CHEBI:13193"/>
        <dbReference type="ChEBI" id="CHEBI:15378"/>
        <dbReference type="ChEBI" id="CHEBI:17319"/>
        <dbReference type="ChEBI" id="CHEBI:17499"/>
        <dbReference type="ChEBI" id="CHEBI:37565"/>
        <dbReference type="ChEBI" id="CHEBI:57844"/>
        <dbReference type="ChEBI" id="CHEBI:59789"/>
        <dbReference type="ChEBI" id="CHEBI:131766"/>
        <dbReference type="EC" id="4.1.99.22"/>
    </reaction>
</comment>
<sequence>MRIDSLEKASRRAMSFPYCLGAHLRNGVRVGVRGIKTDQALAQAEVLSLSQDMRARVKDKLAKIDAQRPVAPSLIDTFSRRHNYLRISLTERCNLRCFYCMPSEGVELSPREHILADDEVIRLATLFVKSGVTKIRLTGGEPTVRKGLVDIIARLNALRADGLESIGMTSNGIALERRLPSLVENGLSHLNLSLDTLDPFKFEIMTRRRGHDAVLRALNAALASGLRSVKLNVVIIKGLNDAEVLDFVDLTKNQALSVRFIEFMPFTGNKWDRAKMVPSTELLERIQTKHPDAIKAPDELNDTARSYIIPGYRGSFGFISSMSDHFCGSCNRLRLTADGQIKVCLFDAKEISLRDQMRQGTTDEELLRTIGRAVRGKQEKHAGMEDIDVITNRPMILIGGPRVSPIVNRMTTQKPATRHLRPICRYSPEIRCFSTFHTRQDAAHGTAPRLSHIDESGRPSMVNVGDKEPTRRKAVATGRIFIPKIAYELITTSEPATDTGASGVEARTPLEKAKAKARSKGDVLTVAQLAAIMGCKRTPDLIPLCHPLQLSHIAVTLCAEAHRSGHASGSTGREAAACVRNAIGDRDVGGGGEGDAQGRPAEAYTYSVACRAEVSCEGKTGVEMEALTAVSVGLLTVWDMLKAVAGREMVIGNIHVARKEGGKSGDFER</sequence>
<dbReference type="SUPFAM" id="SSF55040">
    <property type="entry name" value="Molybdenum cofactor biosynthesis protein C, MoaC"/>
    <property type="match status" value="2"/>
</dbReference>
<dbReference type="Proteomes" id="UP000218811">
    <property type="component" value="Unassembled WGS sequence"/>
</dbReference>
<dbReference type="Pfam" id="PF01967">
    <property type="entry name" value="MoaC"/>
    <property type="match status" value="2"/>
</dbReference>
<keyword evidence="19" id="KW-1185">Reference proteome</keyword>
<accession>A0A2H3IXN2</accession>
<dbReference type="InterPro" id="IPR058240">
    <property type="entry name" value="rSAM_sf"/>
</dbReference>
<evidence type="ECO:0000256" key="15">
    <source>
        <dbReference type="ARBA" id="ARBA00048697"/>
    </source>
</evidence>
<evidence type="ECO:0000313" key="18">
    <source>
        <dbReference type="EMBL" id="PCH34205.1"/>
    </source>
</evidence>
<name>A0A2H3IXN2_WOLCO</name>
<dbReference type="EC" id="4.1.99.22" evidence="5"/>
<evidence type="ECO:0000256" key="11">
    <source>
        <dbReference type="ARBA" id="ARBA00023014"/>
    </source>
</evidence>
<dbReference type="PROSITE" id="PS01305">
    <property type="entry name" value="MOAA_NIFB_PQQE"/>
    <property type="match status" value="1"/>
</dbReference>
<reference evidence="18 19" key="1">
    <citation type="journal article" date="2012" name="Science">
        <title>The Paleozoic origin of enzymatic lignin decomposition reconstructed from 31 fungal genomes.</title>
        <authorList>
            <person name="Floudas D."/>
            <person name="Binder M."/>
            <person name="Riley R."/>
            <person name="Barry K."/>
            <person name="Blanchette R.A."/>
            <person name="Henrissat B."/>
            <person name="Martinez A.T."/>
            <person name="Otillar R."/>
            <person name="Spatafora J.W."/>
            <person name="Yadav J.S."/>
            <person name="Aerts A."/>
            <person name="Benoit I."/>
            <person name="Boyd A."/>
            <person name="Carlson A."/>
            <person name="Copeland A."/>
            <person name="Coutinho P.M."/>
            <person name="de Vries R.P."/>
            <person name="Ferreira P."/>
            <person name="Findley K."/>
            <person name="Foster B."/>
            <person name="Gaskell J."/>
            <person name="Glotzer D."/>
            <person name="Gorecki P."/>
            <person name="Heitman J."/>
            <person name="Hesse C."/>
            <person name="Hori C."/>
            <person name="Igarashi K."/>
            <person name="Jurgens J.A."/>
            <person name="Kallen N."/>
            <person name="Kersten P."/>
            <person name="Kohler A."/>
            <person name="Kuees U."/>
            <person name="Kumar T.K.A."/>
            <person name="Kuo A."/>
            <person name="LaButti K."/>
            <person name="Larrondo L.F."/>
            <person name="Lindquist E."/>
            <person name="Ling A."/>
            <person name="Lombard V."/>
            <person name="Lucas S."/>
            <person name="Lundell T."/>
            <person name="Martin R."/>
            <person name="McLaughlin D.J."/>
            <person name="Morgenstern I."/>
            <person name="Morin E."/>
            <person name="Murat C."/>
            <person name="Nagy L.G."/>
            <person name="Nolan M."/>
            <person name="Ohm R.A."/>
            <person name="Patyshakuliyeva A."/>
            <person name="Rokas A."/>
            <person name="Ruiz-Duenas F.J."/>
            <person name="Sabat G."/>
            <person name="Salamov A."/>
            <person name="Samejima M."/>
            <person name="Schmutz J."/>
            <person name="Slot J.C."/>
            <person name="St John F."/>
            <person name="Stenlid J."/>
            <person name="Sun H."/>
            <person name="Sun S."/>
            <person name="Syed K."/>
            <person name="Tsang A."/>
            <person name="Wiebenga A."/>
            <person name="Young D."/>
            <person name="Pisabarro A."/>
            <person name="Eastwood D.C."/>
            <person name="Martin F."/>
            <person name="Cullen D."/>
            <person name="Grigoriev I.V."/>
            <person name="Hibbett D.S."/>
        </authorList>
    </citation>
    <scope>NUCLEOTIDE SEQUENCE [LARGE SCALE GENOMIC DNA]</scope>
    <source>
        <strain evidence="18 19">MD-104</strain>
    </source>
</reference>
<dbReference type="CDD" id="cd01335">
    <property type="entry name" value="Radical_SAM"/>
    <property type="match status" value="1"/>
</dbReference>
<gene>
    <name evidence="18" type="ORF">WOLCODRAFT_135567</name>
</gene>
<organism evidence="18 19">
    <name type="scientific">Wolfiporia cocos (strain MD-104)</name>
    <name type="common">Brown rot fungus</name>
    <dbReference type="NCBI Taxonomy" id="742152"/>
    <lineage>
        <taxon>Eukaryota</taxon>
        <taxon>Fungi</taxon>
        <taxon>Dikarya</taxon>
        <taxon>Basidiomycota</taxon>
        <taxon>Agaricomycotina</taxon>
        <taxon>Agaricomycetes</taxon>
        <taxon>Polyporales</taxon>
        <taxon>Phaeolaceae</taxon>
        <taxon>Wolfiporia</taxon>
    </lineage>
</organism>
<comment type="similarity">
    <text evidence="3">In the C-terminal section; belongs to the MoaC family.</text>
</comment>
<dbReference type="InterPro" id="IPR036522">
    <property type="entry name" value="MoaC_sf"/>
</dbReference>
<dbReference type="NCBIfam" id="TIGR02666">
    <property type="entry name" value="moaA"/>
    <property type="match status" value="1"/>
</dbReference>
<evidence type="ECO:0000256" key="1">
    <source>
        <dbReference type="ARBA" id="ARBA00001966"/>
    </source>
</evidence>
<dbReference type="GO" id="GO:0061799">
    <property type="term" value="F:cyclic pyranopterin monophosphate synthase activity"/>
    <property type="evidence" value="ECO:0007669"/>
    <property type="project" value="TreeGrafter"/>
</dbReference>
<dbReference type="Gene3D" id="3.20.20.70">
    <property type="entry name" value="Aldolase class I"/>
    <property type="match status" value="1"/>
</dbReference>
<evidence type="ECO:0000256" key="16">
    <source>
        <dbReference type="SAM" id="MobiDB-lite"/>
    </source>
</evidence>
<dbReference type="SFLD" id="SFLDG01067">
    <property type="entry name" value="SPASM/twitch_domain_containing"/>
    <property type="match status" value="1"/>
</dbReference>
<dbReference type="CDD" id="cd21117">
    <property type="entry name" value="Twitch_MoaA"/>
    <property type="match status" value="1"/>
</dbReference>
<evidence type="ECO:0000256" key="9">
    <source>
        <dbReference type="ARBA" id="ARBA00022741"/>
    </source>
</evidence>
<dbReference type="Pfam" id="PF04055">
    <property type="entry name" value="Radical_SAM"/>
    <property type="match status" value="1"/>
</dbReference>
<dbReference type="SMART" id="SM00729">
    <property type="entry name" value="Elp3"/>
    <property type="match status" value="1"/>
</dbReference>
<dbReference type="SFLD" id="SFLDG01386">
    <property type="entry name" value="main_SPASM_domain-containing"/>
    <property type="match status" value="1"/>
</dbReference>
<evidence type="ECO:0000256" key="5">
    <source>
        <dbReference type="ARBA" id="ARBA00012167"/>
    </source>
</evidence>
<keyword evidence="10" id="KW-0408">Iron</keyword>
<dbReference type="InterPro" id="IPR040064">
    <property type="entry name" value="MoaA-like"/>
</dbReference>
<dbReference type="GO" id="GO:0046872">
    <property type="term" value="F:metal ion binding"/>
    <property type="evidence" value="ECO:0007669"/>
    <property type="project" value="UniProtKB-KW"/>
</dbReference>
<dbReference type="InterPro" id="IPR013483">
    <property type="entry name" value="MoaA"/>
</dbReference>
<keyword evidence="7" id="KW-0949">S-adenosyl-L-methionine</keyword>
<dbReference type="OMA" id="QTVHMTS"/>
<dbReference type="SFLD" id="SFLDG01383">
    <property type="entry name" value="cyclic_pyranopterin_phosphate"/>
    <property type="match status" value="1"/>
</dbReference>
<keyword evidence="14" id="KW-0456">Lyase</keyword>
<evidence type="ECO:0000256" key="14">
    <source>
        <dbReference type="ARBA" id="ARBA00023239"/>
    </source>
</evidence>
<dbReference type="AlphaFoldDB" id="A0A2H3IXN2"/>
<dbReference type="PROSITE" id="PS51918">
    <property type="entry name" value="RADICAL_SAM"/>
    <property type="match status" value="1"/>
</dbReference>
<evidence type="ECO:0000256" key="8">
    <source>
        <dbReference type="ARBA" id="ARBA00022723"/>
    </source>
</evidence>
<dbReference type="Pfam" id="PF06463">
    <property type="entry name" value="Mob_synth_C"/>
    <property type="match status" value="1"/>
</dbReference>
<comment type="similarity">
    <text evidence="4">In the N-terminal section; belongs to the radical SAM superfamily. MoaA family.</text>
</comment>
<dbReference type="SUPFAM" id="SSF102114">
    <property type="entry name" value="Radical SAM enzymes"/>
    <property type="match status" value="1"/>
</dbReference>
<dbReference type="GO" id="GO:0006777">
    <property type="term" value="P:Mo-molybdopterin cofactor biosynthetic process"/>
    <property type="evidence" value="ECO:0007669"/>
    <property type="project" value="UniProtKB-KW"/>
</dbReference>
<comment type="cofactor">
    <cofactor evidence="1">
        <name>[4Fe-4S] cluster</name>
        <dbReference type="ChEBI" id="CHEBI:49883"/>
    </cofactor>
</comment>
<dbReference type="EMBL" id="KB467831">
    <property type="protein sequence ID" value="PCH34205.1"/>
    <property type="molecule type" value="Genomic_DNA"/>
</dbReference>
<evidence type="ECO:0000256" key="13">
    <source>
        <dbReference type="ARBA" id="ARBA00023150"/>
    </source>
</evidence>
<keyword evidence="8" id="KW-0479">Metal-binding</keyword>
<comment type="pathway">
    <text evidence="2">Cofactor biosynthesis; molybdopterin biosynthesis.</text>
</comment>
<dbReference type="InterPro" id="IPR000385">
    <property type="entry name" value="MoaA_NifB_PqqE_Fe-S-bd_CS"/>
</dbReference>
<dbReference type="STRING" id="742152.A0A2H3IXN2"/>
<evidence type="ECO:0000259" key="17">
    <source>
        <dbReference type="PROSITE" id="PS51918"/>
    </source>
</evidence>
<evidence type="ECO:0000256" key="4">
    <source>
        <dbReference type="ARBA" id="ARBA00009862"/>
    </source>
</evidence>
<dbReference type="Gene3D" id="3.30.70.640">
    <property type="entry name" value="Molybdopterin cofactor biosynthesis C (MoaC) domain"/>
    <property type="match status" value="1"/>
</dbReference>